<feature type="transmembrane region" description="Helical" evidence="6">
    <location>
        <begin position="168"/>
        <end position="191"/>
    </location>
</feature>
<keyword evidence="5 6" id="KW-0472">Membrane</keyword>
<feature type="transmembrane region" description="Helical" evidence="6">
    <location>
        <begin position="249"/>
        <end position="268"/>
    </location>
</feature>
<feature type="transmembrane region" description="Helical" evidence="6">
    <location>
        <begin position="379"/>
        <end position="401"/>
    </location>
</feature>
<dbReference type="EMBL" id="BMIK01000005">
    <property type="protein sequence ID" value="GGC28207.1"/>
    <property type="molecule type" value="Genomic_DNA"/>
</dbReference>
<evidence type="ECO:0000256" key="4">
    <source>
        <dbReference type="ARBA" id="ARBA00022989"/>
    </source>
</evidence>
<evidence type="ECO:0000256" key="5">
    <source>
        <dbReference type="ARBA" id="ARBA00023136"/>
    </source>
</evidence>
<organism evidence="7 8">
    <name type="scientific">Parapedobacter defluvii</name>
    <dbReference type="NCBI Taxonomy" id="2045106"/>
    <lineage>
        <taxon>Bacteria</taxon>
        <taxon>Pseudomonadati</taxon>
        <taxon>Bacteroidota</taxon>
        <taxon>Sphingobacteriia</taxon>
        <taxon>Sphingobacteriales</taxon>
        <taxon>Sphingobacteriaceae</taxon>
        <taxon>Parapedobacter</taxon>
    </lineage>
</organism>
<proteinExistence type="predicted"/>
<evidence type="ECO:0008006" key="9">
    <source>
        <dbReference type="Google" id="ProtNLM"/>
    </source>
</evidence>
<feature type="transmembrane region" description="Helical" evidence="6">
    <location>
        <begin position="288"/>
        <end position="306"/>
    </location>
</feature>
<feature type="transmembrane region" description="Helical" evidence="6">
    <location>
        <begin position="49"/>
        <end position="68"/>
    </location>
</feature>
<gene>
    <name evidence="7" type="primary">cps1C</name>
    <name evidence="7" type="ORF">GCM10011386_20290</name>
</gene>
<feature type="transmembrane region" description="Helical" evidence="6">
    <location>
        <begin position="318"/>
        <end position="342"/>
    </location>
</feature>
<sequence length="480" mass="54766">MSNIKKNAAYNIVLSATQVLFPVLVFPYVSRVLGPKGMGSIGFVENFTHYFIVLAALGIPVYGVQEIAKHKQDDMARSAVFSEIIIIHSITTLILSIVFVFLFMTVGQLYEYRPLFIISVGIMYVQVFTMEWLFQGMEQFKLITVRGILTKVVAIFFIYIFVKNEQDTIAYYAIIFLTALISMLFNMYYAWGIVKLKVVNLNLFRHLKPMLYILSFSLVIQVYTVLDTTILGFLKDDVEVGYYTTSTKVSRVLITVLTAVTMVMIPPIAKNFHEKRLERNKQLLTESFSYVSLLSIPLVVGLMLYAEEIVRLFAGDEFLPATHSLQIIAPTIIIIGYSNIFGMQILNPSNNERLFFRAACVGMIASLTVNFIFIPQFGYIGASIAAFVAELVVLVFLIRFSLRIIDFNPDWRLPFKALLSSLIFIPVYYFVGSFELNTIVTLSFGVLLSTLLYFSVQYWGWRNILVTKGLNVIFRFIRRN</sequence>
<comment type="caution">
    <text evidence="7">The sequence shown here is derived from an EMBL/GenBank/DDBJ whole genome shotgun (WGS) entry which is preliminary data.</text>
</comment>
<evidence type="ECO:0000313" key="7">
    <source>
        <dbReference type="EMBL" id="GGC28207.1"/>
    </source>
</evidence>
<name>A0ABQ1LTA2_9SPHI</name>
<keyword evidence="8" id="KW-1185">Reference proteome</keyword>
<comment type="subcellular location">
    <subcellularLocation>
        <location evidence="1">Cell membrane</location>
        <topology evidence="1">Multi-pass membrane protein</topology>
    </subcellularLocation>
</comment>
<feature type="transmembrane region" description="Helical" evidence="6">
    <location>
        <begin position="115"/>
        <end position="134"/>
    </location>
</feature>
<feature type="transmembrane region" description="Helical" evidence="6">
    <location>
        <begin position="143"/>
        <end position="162"/>
    </location>
</feature>
<evidence type="ECO:0000256" key="6">
    <source>
        <dbReference type="SAM" id="Phobius"/>
    </source>
</evidence>
<accession>A0ABQ1LTA2</accession>
<keyword evidence="3 6" id="KW-0812">Transmembrane</keyword>
<protein>
    <recommendedName>
        <fullName evidence="9">Membrane protein involved in the export of O-antigen and teichoic acid</fullName>
    </recommendedName>
</protein>
<feature type="transmembrane region" description="Helical" evidence="6">
    <location>
        <begin position="80"/>
        <end position="103"/>
    </location>
</feature>
<dbReference type="InterPro" id="IPR002797">
    <property type="entry name" value="Polysacc_synth"/>
</dbReference>
<feature type="transmembrane region" description="Helical" evidence="6">
    <location>
        <begin position="413"/>
        <end position="431"/>
    </location>
</feature>
<evidence type="ECO:0000256" key="2">
    <source>
        <dbReference type="ARBA" id="ARBA00022475"/>
    </source>
</evidence>
<dbReference type="RefSeq" id="WP_188750198.1">
    <property type="nucleotide sequence ID" value="NZ_BMIK01000005.1"/>
</dbReference>
<feature type="transmembrane region" description="Helical" evidence="6">
    <location>
        <begin position="211"/>
        <end position="234"/>
    </location>
</feature>
<evidence type="ECO:0000256" key="3">
    <source>
        <dbReference type="ARBA" id="ARBA00022692"/>
    </source>
</evidence>
<feature type="transmembrane region" description="Helical" evidence="6">
    <location>
        <begin position="354"/>
        <end position="373"/>
    </location>
</feature>
<feature type="transmembrane region" description="Helical" evidence="6">
    <location>
        <begin position="437"/>
        <end position="456"/>
    </location>
</feature>
<dbReference type="Proteomes" id="UP000597338">
    <property type="component" value="Unassembled WGS sequence"/>
</dbReference>
<keyword evidence="2" id="KW-1003">Cell membrane</keyword>
<dbReference type="Pfam" id="PF01943">
    <property type="entry name" value="Polysacc_synt"/>
    <property type="match status" value="1"/>
</dbReference>
<evidence type="ECO:0000256" key="1">
    <source>
        <dbReference type="ARBA" id="ARBA00004651"/>
    </source>
</evidence>
<dbReference type="PANTHER" id="PTHR30250">
    <property type="entry name" value="PST FAMILY PREDICTED COLANIC ACID TRANSPORTER"/>
    <property type="match status" value="1"/>
</dbReference>
<feature type="transmembrane region" description="Helical" evidence="6">
    <location>
        <begin position="12"/>
        <end position="29"/>
    </location>
</feature>
<evidence type="ECO:0000313" key="8">
    <source>
        <dbReference type="Proteomes" id="UP000597338"/>
    </source>
</evidence>
<keyword evidence="4 6" id="KW-1133">Transmembrane helix</keyword>
<dbReference type="InterPro" id="IPR050833">
    <property type="entry name" value="Poly_Biosynth_Transport"/>
</dbReference>
<dbReference type="PANTHER" id="PTHR30250:SF11">
    <property type="entry name" value="O-ANTIGEN TRANSPORTER-RELATED"/>
    <property type="match status" value="1"/>
</dbReference>
<dbReference type="CDD" id="cd13128">
    <property type="entry name" value="MATE_Wzx_like"/>
    <property type="match status" value="1"/>
</dbReference>
<reference evidence="8" key="1">
    <citation type="journal article" date="2019" name="Int. J. Syst. Evol. Microbiol.">
        <title>The Global Catalogue of Microorganisms (GCM) 10K type strain sequencing project: providing services to taxonomists for standard genome sequencing and annotation.</title>
        <authorList>
            <consortium name="The Broad Institute Genomics Platform"/>
            <consortium name="The Broad Institute Genome Sequencing Center for Infectious Disease"/>
            <person name="Wu L."/>
            <person name="Ma J."/>
        </authorList>
    </citation>
    <scope>NUCLEOTIDE SEQUENCE [LARGE SCALE GENOMIC DNA]</scope>
    <source>
        <strain evidence="8">CGMCC 1.15342</strain>
    </source>
</reference>